<sequence length="325" mass="37367">NNQTLEKSLEKSKIPSNQITDTDEDEVKRGHVIKKIYIMQTVAQKEIGHVYSLQKSIDIIEREVAILTELRNCRNIITFYGTMQRGGKLYIISEWAEMGDLYTYLQKHNVTWKFKLKIASEIAGGLVFCHVCDILHHDISSHNILLTSDLTAKISNFSSSRKESDVTTKVKDITLRYRWLAPEKLENYKDNEYTKQCDIYSFAIVLWELAAQEVPFANVTVVTDLITKITGGERPPPINDAPLFFPAYEKIMQQGWQQRPIKRPTADLMFRELNNLYKSIIKSQSESGDFEPPSPVLRSDSFDSHSGNSQKDFNNIEEGIRQIKL</sequence>
<evidence type="ECO:0000313" key="2">
    <source>
        <dbReference type="Proteomes" id="UP000789366"/>
    </source>
</evidence>
<comment type="caution">
    <text evidence="1">The sequence shown here is derived from an EMBL/GenBank/DDBJ whole genome shotgun (WGS) entry which is preliminary data.</text>
</comment>
<name>A0ACA9QEI9_9GLOM</name>
<dbReference type="EMBL" id="CAJVPW010041313">
    <property type="protein sequence ID" value="CAG8747999.1"/>
    <property type="molecule type" value="Genomic_DNA"/>
</dbReference>
<proteinExistence type="predicted"/>
<keyword evidence="2" id="KW-1185">Reference proteome</keyword>
<gene>
    <name evidence="1" type="ORF">SPELUC_LOCUS14273</name>
</gene>
<organism evidence="1 2">
    <name type="scientific">Cetraspora pellucida</name>
    <dbReference type="NCBI Taxonomy" id="1433469"/>
    <lineage>
        <taxon>Eukaryota</taxon>
        <taxon>Fungi</taxon>
        <taxon>Fungi incertae sedis</taxon>
        <taxon>Mucoromycota</taxon>
        <taxon>Glomeromycotina</taxon>
        <taxon>Glomeromycetes</taxon>
        <taxon>Diversisporales</taxon>
        <taxon>Gigasporaceae</taxon>
        <taxon>Cetraspora</taxon>
    </lineage>
</organism>
<protein>
    <submittedName>
        <fullName evidence="1">9925_t:CDS:1</fullName>
    </submittedName>
</protein>
<accession>A0ACA9QEI9</accession>
<reference evidence="1" key="1">
    <citation type="submission" date="2021-06" db="EMBL/GenBank/DDBJ databases">
        <authorList>
            <person name="Kallberg Y."/>
            <person name="Tangrot J."/>
            <person name="Rosling A."/>
        </authorList>
    </citation>
    <scope>NUCLEOTIDE SEQUENCE</scope>
    <source>
        <strain evidence="1">28 12/20/2015</strain>
    </source>
</reference>
<dbReference type="Proteomes" id="UP000789366">
    <property type="component" value="Unassembled WGS sequence"/>
</dbReference>
<feature type="non-terminal residue" evidence="1">
    <location>
        <position position="1"/>
    </location>
</feature>
<evidence type="ECO:0000313" key="1">
    <source>
        <dbReference type="EMBL" id="CAG8747999.1"/>
    </source>
</evidence>
<feature type="non-terminal residue" evidence="1">
    <location>
        <position position="325"/>
    </location>
</feature>